<gene>
    <name evidence="2" type="ORF">V2J94_03615</name>
</gene>
<evidence type="ECO:0000313" key="3">
    <source>
        <dbReference type="Proteomes" id="UP001354709"/>
    </source>
</evidence>
<name>A0ABU7PPJ8_9ACTN</name>
<evidence type="ECO:0000313" key="2">
    <source>
        <dbReference type="EMBL" id="MEE4590992.1"/>
    </source>
</evidence>
<reference evidence="2 3" key="1">
    <citation type="submission" date="2023-11" db="EMBL/GenBank/DDBJ databases">
        <title>30 novel species of actinomycetes from the DSMZ collection.</title>
        <authorList>
            <person name="Nouioui I."/>
        </authorList>
    </citation>
    <scope>NUCLEOTIDE SEQUENCE [LARGE SCALE GENOMIC DNA]</scope>
    <source>
        <strain evidence="2 3">DSM 41524</strain>
    </source>
</reference>
<evidence type="ECO:0000256" key="1">
    <source>
        <dbReference type="SAM" id="MobiDB-lite"/>
    </source>
</evidence>
<sequence length="80" mass="8537">MNSAAASDQERARFAAQEAWQGRTSPIEPDKRSCGGFARGGHRVELGAGGQQDGAGVASEGMLHLFYVHRLRVDKQGPAE</sequence>
<dbReference type="RefSeq" id="WP_330806225.1">
    <property type="nucleotide sequence ID" value="NZ_JAZBJO010000001.1"/>
</dbReference>
<comment type="caution">
    <text evidence="2">The sequence shown here is derived from an EMBL/GenBank/DDBJ whole genome shotgun (WGS) entry which is preliminary data.</text>
</comment>
<dbReference type="Proteomes" id="UP001354709">
    <property type="component" value="Unassembled WGS sequence"/>
</dbReference>
<feature type="region of interest" description="Disordered" evidence="1">
    <location>
        <begin position="1"/>
        <end position="38"/>
    </location>
</feature>
<accession>A0ABU7PPJ8</accession>
<protein>
    <submittedName>
        <fullName evidence="2">Uncharacterized protein</fullName>
    </submittedName>
</protein>
<proteinExistence type="predicted"/>
<dbReference type="EMBL" id="JAZBJO010000001">
    <property type="protein sequence ID" value="MEE4590992.1"/>
    <property type="molecule type" value="Genomic_DNA"/>
</dbReference>
<keyword evidence="3" id="KW-1185">Reference proteome</keyword>
<organism evidence="2 3">
    <name type="scientific">Streptomyces asiaticus subsp. ignotus</name>
    <dbReference type="NCBI Taxonomy" id="3098222"/>
    <lineage>
        <taxon>Bacteria</taxon>
        <taxon>Bacillati</taxon>
        <taxon>Actinomycetota</taxon>
        <taxon>Actinomycetes</taxon>
        <taxon>Kitasatosporales</taxon>
        <taxon>Streptomycetaceae</taxon>
        <taxon>Streptomyces</taxon>
        <taxon>Streptomyces violaceusniger group</taxon>
    </lineage>
</organism>